<comment type="subcellular location">
    <subcellularLocation>
        <location evidence="9">Cytoplasm</location>
    </subcellularLocation>
</comment>
<dbReference type="EC" id="2.6.1.62" evidence="9"/>
<dbReference type="NCBIfam" id="NF005940">
    <property type="entry name" value="PRK07986.1"/>
    <property type="match status" value="1"/>
</dbReference>
<feature type="modified residue" description="N6-(pyridoxal phosphate)lysine" evidence="9">
    <location>
        <position position="274"/>
    </location>
</feature>
<dbReference type="CDD" id="cd00610">
    <property type="entry name" value="OAT_like"/>
    <property type="match status" value="1"/>
</dbReference>
<feature type="binding site" evidence="9">
    <location>
        <position position="144"/>
    </location>
    <ligand>
        <name>substrate</name>
    </ligand>
</feature>
<evidence type="ECO:0000256" key="3">
    <source>
        <dbReference type="ARBA" id="ARBA00022576"/>
    </source>
</evidence>
<feature type="binding site" evidence="9">
    <location>
        <position position="307"/>
    </location>
    <ligand>
        <name>substrate</name>
    </ligand>
</feature>
<feature type="binding site" evidence="9">
    <location>
        <position position="391"/>
    </location>
    <ligand>
        <name>substrate</name>
    </ligand>
</feature>
<comment type="cofactor">
    <cofactor evidence="1 9">
        <name>pyridoxal 5'-phosphate</name>
        <dbReference type="ChEBI" id="CHEBI:597326"/>
    </cofactor>
</comment>
<comment type="catalytic activity">
    <reaction evidence="8 9">
        <text>(8S)-8-amino-7-oxononanoate + S-adenosyl-L-methionine = S-adenosyl-4-methylsulfanyl-2-oxobutanoate + (7R,8S)-7,8-diammoniononanoate</text>
        <dbReference type="Rhea" id="RHEA:16861"/>
        <dbReference type="ChEBI" id="CHEBI:16490"/>
        <dbReference type="ChEBI" id="CHEBI:59789"/>
        <dbReference type="ChEBI" id="CHEBI:149468"/>
        <dbReference type="ChEBI" id="CHEBI:149469"/>
        <dbReference type="EC" id="2.6.1.62"/>
    </reaction>
</comment>
<evidence type="ECO:0000256" key="6">
    <source>
        <dbReference type="ARBA" id="ARBA00022756"/>
    </source>
</evidence>
<dbReference type="InterPro" id="IPR005815">
    <property type="entry name" value="BioA"/>
</dbReference>
<dbReference type="Pfam" id="PF00202">
    <property type="entry name" value="Aminotran_3"/>
    <property type="match status" value="1"/>
</dbReference>
<dbReference type="Gene3D" id="3.40.640.10">
    <property type="entry name" value="Type I PLP-dependent aspartate aminotransferase-like (Major domain)"/>
    <property type="match status" value="1"/>
</dbReference>
<sequence>MTIDLNFDKNHLWHPYTSTTHPLPCYPVKSTQGVRIEFEDGTQVIDGMASWWSAIHGYNVPEINQAIIEQTQTMAHVMFGGLTHEPAVDLGKKLVDITPDALQKVFLADSGSIAVEVALKMAMQYWAGKNKPNKSKIVTVNNGYHGDTFGAMSVCDPVNGMHTLFESALASNLFLGEIPLGFDTPVDTVLAQQFEKQIAQQADELAAFIIEPIVQGAGGMRIYNPQWLALIRQWCDKYGLLLIADEIATGFGRTGKMFACEHANITPDILCLGKAISGGYMTLAATLATDDVAEGVCASEAGVFMHGPTFMGNPLACATANASLCLLIESDWQSRVRNIENQLTQALSPLRALNCVEDIRTLGAIGVMVMKEPVDTASTQNYFIERGVWVRPFGKIVYIMPAYVIREVDLTTITDAMIGFANATETTKF</sequence>
<feature type="binding site" evidence="9">
    <location>
        <begin position="308"/>
        <end position="309"/>
    </location>
    <ligand>
        <name>pyridoxal 5'-phosphate</name>
        <dbReference type="ChEBI" id="CHEBI:597326"/>
    </ligand>
</feature>
<dbReference type="EMBL" id="JBHRYN010000004">
    <property type="protein sequence ID" value="MFC3700327.1"/>
    <property type="molecule type" value="Genomic_DNA"/>
</dbReference>
<keyword evidence="11" id="KW-1185">Reference proteome</keyword>
<keyword evidence="7 9" id="KW-0663">Pyridoxal phosphate</keyword>
<feature type="binding site" evidence="9">
    <location>
        <position position="245"/>
    </location>
    <ligand>
        <name>pyridoxal 5'-phosphate</name>
        <dbReference type="ChEBI" id="CHEBI:597326"/>
    </ligand>
</feature>
<dbReference type="PANTHER" id="PTHR42684:SF17">
    <property type="entry name" value="ADENOSYLMETHIONINE-8-AMINO-7-OXONONANOATE AMINOTRANSFERASE"/>
    <property type="match status" value="1"/>
</dbReference>
<proteinExistence type="inferred from homology"/>
<comment type="subunit">
    <text evidence="9">Homodimer.</text>
</comment>
<evidence type="ECO:0000256" key="1">
    <source>
        <dbReference type="ARBA" id="ARBA00001933"/>
    </source>
</evidence>
<reference evidence="11" key="1">
    <citation type="journal article" date="2019" name="Int. J. Syst. Evol. Microbiol.">
        <title>The Global Catalogue of Microorganisms (GCM) 10K type strain sequencing project: providing services to taxonomists for standard genome sequencing and annotation.</title>
        <authorList>
            <consortium name="The Broad Institute Genomics Platform"/>
            <consortium name="The Broad Institute Genome Sequencing Center for Infectious Disease"/>
            <person name="Wu L."/>
            <person name="Ma J."/>
        </authorList>
    </citation>
    <scope>NUCLEOTIDE SEQUENCE [LARGE SCALE GENOMIC DNA]</scope>
    <source>
        <strain evidence="11">CECT 8288</strain>
    </source>
</reference>
<dbReference type="InterPro" id="IPR015424">
    <property type="entry name" value="PyrdxlP-dep_Trfase"/>
</dbReference>
<comment type="caution">
    <text evidence="10">The sequence shown here is derived from an EMBL/GenBank/DDBJ whole genome shotgun (WGS) entry which is preliminary data.</text>
</comment>
<keyword evidence="5 9" id="KW-0949">S-adenosyl-L-methionine</keyword>
<keyword evidence="3 9" id="KW-0032">Aminotransferase</keyword>
<name>A0ABV7WMY4_9GAMM</name>
<dbReference type="PANTHER" id="PTHR42684">
    <property type="entry name" value="ADENOSYLMETHIONINE-8-AMINO-7-OXONONANOATE AMINOTRANSFERASE"/>
    <property type="match status" value="1"/>
</dbReference>
<evidence type="ECO:0000313" key="10">
    <source>
        <dbReference type="EMBL" id="MFC3700327.1"/>
    </source>
</evidence>
<dbReference type="NCBIfam" id="TIGR00508">
    <property type="entry name" value="bioA"/>
    <property type="match status" value="1"/>
</dbReference>
<dbReference type="RefSeq" id="WP_290282232.1">
    <property type="nucleotide sequence ID" value="NZ_JAUFQI010000001.1"/>
</dbReference>
<dbReference type="GO" id="GO:0004015">
    <property type="term" value="F:adenosylmethionine-8-amino-7-oxononanoate transaminase activity"/>
    <property type="evidence" value="ECO:0007669"/>
    <property type="project" value="UniProtKB-EC"/>
</dbReference>
<evidence type="ECO:0000313" key="11">
    <source>
        <dbReference type="Proteomes" id="UP001595710"/>
    </source>
</evidence>
<gene>
    <name evidence="9 10" type="primary">bioA</name>
    <name evidence="10" type="ORF">ACFOND_01645</name>
</gene>
<evidence type="ECO:0000256" key="4">
    <source>
        <dbReference type="ARBA" id="ARBA00022679"/>
    </source>
</evidence>
<comment type="similarity">
    <text evidence="9">Belongs to the class-III pyridoxal-phosphate-dependent aminotransferase family. BioA subfamily.</text>
</comment>
<evidence type="ECO:0000256" key="5">
    <source>
        <dbReference type="ARBA" id="ARBA00022691"/>
    </source>
</evidence>
<comment type="pathway">
    <text evidence="2 9">Cofactor biosynthesis; biotin biosynthesis; 7,8-diaminononanoate from 8-amino-7-oxononanoate (SAM route): step 1/1.</text>
</comment>
<dbReference type="InterPro" id="IPR049704">
    <property type="entry name" value="Aminotrans_3_PPA_site"/>
</dbReference>
<dbReference type="InterPro" id="IPR015421">
    <property type="entry name" value="PyrdxlP-dep_Trfase_major"/>
</dbReference>
<keyword evidence="4 9" id="KW-0808">Transferase</keyword>
<keyword evidence="6 9" id="KW-0093">Biotin biosynthesis</keyword>
<evidence type="ECO:0000256" key="7">
    <source>
        <dbReference type="ARBA" id="ARBA00022898"/>
    </source>
</evidence>
<feature type="site" description="Participates in the substrate recognition with KAPA and in a stacking interaction with the adenine ring of SAM" evidence="9">
    <location>
        <position position="16"/>
    </location>
</feature>
<accession>A0ABV7WMY4</accession>
<comment type="function">
    <text evidence="9">Catalyzes the transfer of the alpha-amino group from S-adenosyl-L-methionine (SAM) to 7-keto-8-aminopelargonic acid (KAPA) to form 7,8-diaminopelargonic acid (DAPA). It is the only aminotransferase known to utilize SAM as an amino donor.</text>
</comment>
<evidence type="ECO:0000256" key="8">
    <source>
        <dbReference type="ARBA" id="ARBA00048449"/>
    </source>
</evidence>
<feature type="binding site" evidence="9">
    <location>
        <position position="274"/>
    </location>
    <ligand>
        <name>substrate</name>
    </ligand>
</feature>
<keyword evidence="9" id="KW-0963">Cytoplasm</keyword>
<evidence type="ECO:0000256" key="2">
    <source>
        <dbReference type="ARBA" id="ARBA00005063"/>
    </source>
</evidence>
<dbReference type="SUPFAM" id="SSF53383">
    <property type="entry name" value="PLP-dependent transferases"/>
    <property type="match status" value="1"/>
</dbReference>
<feature type="binding site" evidence="9">
    <location>
        <begin position="111"/>
        <end position="112"/>
    </location>
    <ligand>
        <name>pyridoxal 5'-phosphate</name>
        <dbReference type="ChEBI" id="CHEBI:597326"/>
    </ligand>
</feature>
<evidence type="ECO:0000256" key="9">
    <source>
        <dbReference type="HAMAP-Rule" id="MF_00834"/>
    </source>
</evidence>
<dbReference type="InterPro" id="IPR015422">
    <property type="entry name" value="PyrdxlP-dep_Trfase_small"/>
</dbReference>
<dbReference type="PROSITE" id="PS00600">
    <property type="entry name" value="AA_TRANSFER_CLASS_3"/>
    <property type="match status" value="1"/>
</dbReference>
<dbReference type="HAMAP" id="MF_00834">
    <property type="entry name" value="BioA"/>
    <property type="match status" value="1"/>
</dbReference>
<feature type="binding site" evidence="9">
    <location>
        <position position="51"/>
    </location>
    <ligand>
        <name>substrate</name>
    </ligand>
</feature>
<dbReference type="Gene3D" id="3.90.1150.10">
    <property type="entry name" value="Aspartate Aminotransferase, domain 1"/>
    <property type="match status" value="1"/>
</dbReference>
<dbReference type="NCBIfam" id="NF004624">
    <property type="entry name" value="PRK05964.1"/>
    <property type="match status" value="1"/>
</dbReference>
<protein>
    <recommendedName>
        <fullName evidence="9">Adenosylmethionine-8-amino-7-oxononanoate aminotransferase</fullName>
        <ecNumber evidence="9">2.6.1.62</ecNumber>
    </recommendedName>
    <alternativeName>
        <fullName evidence="9">7,8-diamino-pelargonic acid aminotransferase</fullName>
        <shortName evidence="9">DAPA AT</shortName>
        <shortName evidence="9">DAPA aminotransferase</shortName>
    </alternativeName>
    <alternativeName>
        <fullName evidence="9">7,8-diaminononanoate synthase</fullName>
        <shortName evidence="9">DANS</shortName>
    </alternativeName>
    <alternativeName>
        <fullName evidence="9">Diaminopelargonic acid synthase</fullName>
    </alternativeName>
</protein>
<dbReference type="InterPro" id="IPR005814">
    <property type="entry name" value="Aminotrans_3"/>
</dbReference>
<organism evidence="10 11">
    <name type="scientific">Reinekea marina</name>
    <dbReference type="NCBI Taxonomy" id="1310421"/>
    <lineage>
        <taxon>Bacteria</taxon>
        <taxon>Pseudomonadati</taxon>
        <taxon>Pseudomonadota</taxon>
        <taxon>Gammaproteobacteria</taxon>
        <taxon>Oceanospirillales</taxon>
        <taxon>Saccharospirillaceae</taxon>
        <taxon>Reinekea</taxon>
    </lineage>
</organism>
<dbReference type="Proteomes" id="UP001595710">
    <property type="component" value="Unassembled WGS sequence"/>
</dbReference>